<protein>
    <submittedName>
        <fullName evidence="2">Secreted Protein</fullName>
    </submittedName>
</protein>
<gene>
    <name evidence="2" type="primary">sle_45650</name>
</gene>
<evidence type="ECO:0000256" key="1">
    <source>
        <dbReference type="SAM" id="MobiDB-lite"/>
    </source>
</evidence>
<evidence type="ECO:0000313" key="2">
    <source>
        <dbReference type="EMBL" id="CQR64023.1"/>
    </source>
</evidence>
<proteinExistence type="predicted"/>
<sequence length="101" mass="10167">MLDKEAPVAVPAHLWLPSPSKPVAEPPAEPGAAGPCLFGAEGGCAETPLTSEPPLPDAEPLTSEPPLADVVPLTSESSPELTAVVPEQGAPSFAVPEPTGR</sequence>
<evidence type="ECO:0000313" key="3">
    <source>
        <dbReference type="Proteomes" id="UP000035016"/>
    </source>
</evidence>
<dbReference type="Proteomes" id="UP000035016">
    <property type="component" value="Chromosome Chromosome"/>
</dbReference>
<dbReference type="AlphaFoldDB" id="A0A0F7VZI9"/>
<dbReference type="KEGG" id="sle:sle_45650"/>
<organism evidence="2 3">
    <name type="scientific">Streptomyces leeuwenhoekii</name>
    <dbReference type="NCBI Taxonomy" id="1437453"/>
    <lineage>
        <taxon>Bacteria</taxon>
        <taxon>Bacillati</taxon>
        <taxon>Actinomycetota</taxon>
        <taxon>Actinomycetes</taxon>
        <taxon>Kitasatosporales</taxon>
        <taxon>Streptomycetaceae</taxon>
        <taxon>Streptomyces</taxon>
    </lineage>
</organism>
<name>A0A0F7VZI9_STRLW</name>
<reference evidence="2 3" key="1">
    <citation type="submission" date="2015-02" db="EMBL/GenBank/DDBJ databases">
        <authorList>
            <person name="Gomez-Escribano P.J."/>
        </authorList>
    </citation>
    <scope>NUCLEOTIDE SEQUENCE [LARGE SCALE GENOMIC DNA]</scope>
    <source>
        <strain evidence="3">C34 (DSM 42122 / NRRL B-24963)</strain>
    </source>
</reference>
<feature type="region of interest" description="Disordered" evidence="1">
    <location>
        <begin position="1"/>
        <end position="80"/>
    </location>
</feature>
<dbReference type="EMBL" id="LN831790">
    <property type="protein sequence ID" value="CQR64023.1"/>
    <property type="molecule type" value="Genomic_DNA"/>
</dbReference>
<accession>A0A0F7VZI9</accession>